<dbReference type="Gene3D" id="2.160.10.20">
    <property type="entry name" value="Insect antifreeze protein"/>
    <property type="match status" value="1"/>
</dbReference>
<dbReference type="InterPro" id="IPR013783">
    <property type="entry name" value="Ig-like_fold"/>
</dbReference>
<dbReference type="InterPro" id="IPR008979">
    <property type="entry name" value="Galactose-bd-like_sf"/>
</dbReference>
<dbReference type="InterPro" id="IPR003961">
    <property type="entry name" value="FN3_dom"/>
</dbReference>
<dbReference type="InterPro" id="IPR007119">
    <property type="entry name" value="Phage_tail_spike_N"/>
</dbReference>
<name>A0ABT9YFN4_9BACI</name>
<gene>
    <name evidence="4" type="ORF">J2S05_001462</name>
</gene>
<dbReference type="NCBIfam" id="TIGR01665">
    <property type="entry name" value="put_anti_recept"/>
    <property type="match status" value="1"/>
</dbReference>
<comment type="caution">
    <text evidence="4">The sequence shown here is derived from an EMBL/GenBank/DDBJ whole genome shotgun (WGS) entry which is preliminary data.</text>
</comment>
<dbReference type="SUPFAM" id="SSF49785">
    <property type="entry name" value="Galactose-binding domain-like"/>
    <property type="match status" value="1"/>
</dbReference>
<dbReference type="Pfam" id="PF02018">
    <property type="entry name" value="CBM_4_9"/>
    <property type="match status" value="1"/>
</dbReference>
<dbReference type="InterPro" id="IPR036116">
    <property type="entry name" value="FN3_sf"/>
</dbReference>
<evidence type="ECO:0000313" key="4">
    <source>
        <dbReference type="EMBL" id="MDQ0206663.1"/>
    </source>
</evidence>
<evidence type="ECO:0000259" key="3">
    <source>
        <dbReference type="PROSITE" id="PS51688"/>
    </source>
</evidence>
<feature type="domain" description="Peptidase S74" evidence="3">
    <location>
        <begin position="1831"/>
        <end position="1932"/>
    </location>
</feature>
<feature type="coiled-coil region" evidence="2">
    <location>
        <begin position="1904"/>
        <end position="1938"/>
    </location>
</feature>
<dbReference type="Pfam" id="PF13884">
    <property type="entry name" value="Peptidase_S74"/>
    <property type="match status" value="1"/>
</dbReference>
<keyword evidence="1" id="KW-0378">Hydrolase</keyword>
<dbReference type="Pfam" id="PF06605">
    <property type="entry name" value="Prophage_tail"/>
    <property type="match status" value="1"/>
</dbReference>
<keyword evidence="2" id="KW-0175">Coiled coil</keyword>
<proteinExistence type="predicted"/>
<dbReference type="InterPro" id="IPR030392">
    <property type="entry name" value="S74_ICA"/>
</dbReference>
<evidence type="ECO:0000256" key="2">
    <source>
        <dbReference type="SAM" id="Coils"/>
    </source>
</evidence>
<dbReference type="InterPro" id="IPR010572">
    <property type="entry name" value="Tail_dom"/>
</dbReference>
<dbReference type="RefSeq" id="WP_306981358.1">
    <property type="nucleotide sequence ID" value="NZ_JAUSUA010000002.1"/>
</dbReference>
<dbReference type="Gene3D" id="2.60.40.10">
    <property type="entry name" value="Immunoglobulins"/>
    <property type="match status" value="1"/>
</dbReference>
<sequence length="1938" mass="215389">MAEIYILNSQDHLITTLSEETGLQATHFREELNGLPDQPFSFTINAEVEEAKYVLEENQVVFKDKEGELRLFVIKELDDSDDASGAVTTAFCEPAFMELKENIIVDSRFVNRPALEVLTVALQGTRWTGTVEVELGQYTTNFYYETSIGAIWTIMEIWGGEFKDTVEFNGNKITARKIRILARRGLDSGKRFEIGYNMQEIQRTILSYPTTAIYGRGSSLNNDSEGDNEDVALTRYLDFADVVWSKSSGDPVDKPAGQKWVGDPDALQKYGREHNGQLLHREAEWQNGDYDDPAELLKATWEQLQRVKGPEINYRLAAHMLEVIAGYEHEKVSLGDTARAIDRKFSRPIEIQARVIAMEYDLLDIEESAVVEMGQVLSVHGYDDRLDKVVRQINDNRGKWDEAARPIDGSRYPNIVPSVPQNVKVTGLFAAVLVEWDFDYILTYIQGYEVYASEVKGFLPSPETMIFRGMGNSFSYTFEPNKQLYFRVRAFNYHDRFSLYSQEVTAMTARIISDDILFGPEIAAELRELSKTAQVIADESLSGKELVDGSIISDKIAKGVIEMEHLKPGIIDLDKFADDTLEEIRKTVEGYTEEEINRITKELRDELDDKVWSVDLVKLEEALRSDLATKAGLELVDGKFKFTDAKLLELDQVANELVENVGDINGEVTGIKVDVDEAKNQLELQADKLSNQEGILSSHSNKLTINEAAINARLTKTEFNTEKGSLAQSIGKVDAKVDSFSTDFTRVENSVQGLSEQQSRFETSIGGLSNKVSDVTTKTDGNTSDITAVRSRTSSLEQRTDRFSISLENLETDMEDMAPTTGDNMLPDGGFEGGGKGWISRGSNAVTEDDPNSGNKAMRFFAQNGSTNRADTILPIPVKAGRTYQFSFCYKTHPEANGTRNNQKLSIRNAENTNQLRDWGWDGAQDEWAEIQERWTCPEGVTSITIWLVANHTRGWVQYDDVSMVDVTNIRDLQERTTRTETSIQILDGQIALKASQDDLSKKVDAIVYNNRQSALDLALSGIRGNVTDVTRKVDTATGDITILASRTGELELSTTRFSTTISSIESKLDNKLEGETVRTTGSGGSNGGNWTRFARTTLTSRYNNVYGIVDIVGGDHSASTGDKTTIYIRHKQQEAIGGPTIAEIAVTDSKGRLRTEDFKAVVVQNSGNVVVEYYLRVRSTYQAFTLTSYSIYKSNNNNGFQLLPNQGFVPNVPIGSQNIDGSDSDTVYGRIVKAETEIVQTKDEIALRATKTEVNHLTGRVTTAEGRIITQAGQISARVERDKLVAELNIQPESVKIKAGLIHLAGQSRIDNAVIQNAHINNLSGDKIQANTISSSKLFVADMSNVNQISVDGDRGGHSVSNISGTNFFRISGRYGKLLLAKARQMDFSLDDEYYLSFFGMKDPTISNVNWILRYRYTDGTWENAAVTNSQIGTTRSVCVRTFKVTVQPNKEKTIQDVEWFLEKDESDNNGSFYVRDIVVRQMSRGELIVDGSIEAKHLRADTIKANSGVIARAAIGTASIANAAITRVHLQNAIIGNAQIENGVITNAKIGNGAIDNAKIANASITSAKISSIDAGKINAGVVTGLQLRSSDGSSTFQVQGARLRMDMSNGRNLTIDETGIYFRHANGVMAFQATTKVINSYVFGTSDTNAYLACFNESRSVTYETAMSGNGRVEDYLYQPHRAQGFYGNFLNFNAGTPGVNIYLRPDYDAEVRCTRTHTIDRYCDMRVWGLHTTRIDSNGLGINTGGHPHIHLGASGEVRIAGGPGRSDSYGTLRTDWVHANHIAINGHTAGTHLYLRPSGNNSEVRIRDYGNDDYRDVRARRFFDSSSKEFKTNIKPIKDIGLSELMKLTVVEYNWKDKLVEGINEKEIGFIAEDSPFIATPDLKAIDSYQLRALNTKSIQELHKRQLNTQSQVDQLNQKISELENEIHKLKSA</sequence>
<evidence type="ECO:0000256" key="1">
    <source>
        <dbReference type="ARBA" id="ARBA00022801"/>
    </source>
</evidence>
<dbReference type="CDD" id="cd00063">
    <property type="entry name" value="FN3"/>
    <property type="match status" value="1"/>
</dbReference>
<keyword evidence="5" id="KW-1185">Reference proteome</keyword>
<evidence type="ECO:0000313" key="5">
    <source>
        <dbReference type="Proteomes" id="UP001225034"/>
    </source>
</evidence>
<dbReference type="InterPro" id="IPR003305">
    <property type="entry name" value="CenC_carb-bd"/>
</dbReference>
<protein>
    <submittedName>
        <fullName evidence="4">Phage minor structural protein</fullName>
    </submittedName>
</protein>
<accession>A0ABT9YFN4</accession>
<dbReference type="Gene3D" id="2.60.120.260">
    <property type="entry name" value="Galactose-binding domain-like"/>
    <property type="match status" value="1"/>
</dbReference>
<dbReference type="SUPFAM" id="SSF49265">
    <property type="entry name" value="Fibronectin type III"/>
    <property type="match status" value="1"/>
</dbReference>
<dbReference type="Proteomes" id="UP001225034">
    <property type="component" value="Unassembled WGS sequence"/>
</dbReference>
<dbReference type="EMBL" id="JAUSUA010000002">
    <property type="protein sequence ID" value="MDQ0206663.1"/>
    <property type="molecule type" value="Genomic_DNA"/>
</dbReference>
<organism evidence="4 5">
    <name type="scientific">Alkalicoccobacillus murimartini</name>
    <dbReference type="NCBI Taxonomy" id="171685"/>
    <lineage>
        <taxon>Bacteria</taxon>
        <taxon>Bacillati</taxon>
        <taxon>Bacillota</taxon>
        <taxon>Bacilli</taxon>
        <taxon>Bacillales</taxon>
        <taxon>Bacillaceae</taxon>
        <taxon>Alkalicoccobacillus</taxon>
    </lineage>
</organism>
<reference evidence="4 5" key="1">
    <citation type="submission" date="2023-07" db="EMBL/GenBank/DDBJ databases">
        <title>Genomic Encyclopedia of Type Strains, Phase IV (KMG-IV): sequencing the most valuable type-strain genomes for metagenomic binning, comparative biology and taxonomic classification.</title>
        <authorList>
            <person name="Goeker M."/>
        </authorList>
    </citation>
    <scope>NUCLEOTIDE SEQUENCE [LARGE SCALE GENOMIC DNA]</scope>
    <source>
        <strain evidence="4 5">DSM 19154</strain>
    </source>
</reference>
<dbReference type="PROSITE" id="PS51688">
    <property type="entry name" value="ICA"/>
    <property type="match status" value="1"/>
</dbReference>